<keyword evidence="2 3" id="KW-0342">GTP-binding</keyword>
<dbReference type="CDD" id="cd01856">
    <property type="entry name" value="YlqF"/>
    <property type="match status" value="1"/>
</dbReference>
<dbReference type="GeneID" id="20306930"/>
<evidence type="ECO:0000256" key="1">
    <source>
        <dbReference type="ARBA" id="ARBA00022741"/>
    </source>
</evidence>
<evidence type="ECO:0000256" key="3">
    <source>
        <dbReference type="PIRNR" id="PIRNR006230"/>
    </source>
</evidence>
<feature type="binding site" evidence="4">
    <location>
        <begin position="141"/>
        <end position="146"/>
    </location>
    <ligand>
        <name>GTP</name>
        <dbReference type="ChEBI" id="CHEBI:37565"/>
    </ligand>
</feature>
<feature type="binding site" evidence="4">
    <location>
        <position position="197"/>
    </location>
    <ligand>
        <name>GTP</name>
        <dbReference type="ChEBI" id="CHEBI:37565"/>
    </ligand>
</feature>
<dbReference type="OrthoDB" id="269151at2759"/>
<comment type="subcellular location">
    <subcellularLocation>
        <location evidence="3">Mitochondrion inner membrane</location>
        <topology evidence="3">Peripheral membrane protein</topology>
    </subcellularLocation>
</comment>
<keyword evidence="7" id="KW-1185">Reference proteome</keyword>
<dbReference type="InterPro" id="IPR023179">
    <property type="entry name" value="GTP-bd_ortho_bundle_sf"/>
</dbReference>
<dbReference type="Gene3D" id="3.40.50.300">
    <property type="entry name" value="P-loop containing nucleotide triphosphate hydrolases"/>
    <property type="match status" value="1"/>
</dbReference>
<dbReference type="PIRSF" id="PIRSF006230">
    <property type="entry name" value="MG442"/>
    <property type="match status" value="1"/>
</dbReference>
<dbReference type="VEuPathDB" id="FungiDB:HMPREF1120_02291"/>
<comment type="similarity">
    <text evidence="3">Belongs to the TRAFAC class YlqF/YawG GTPase family. MTG1 subfamily.</text>
</comment>
<dbReference type="Gene3D" id="1.10.1580.10">
    <property type="match status" value="1"/>
</dbReference>
<protein>
    <recommendedName>
        <fullName evidence="3">Mitochondrial GTPase 1</fullName>
    </recommendedName>
</protein>
<dbReference type="EMBL" id="JH226131">
    <property type="protein sequence ID" value="EHY54115.1"/>
    <property type="molecule type" value="Genomic_DNA"/>
</dbReference>
<keyword evidence="3" id="KW-0496">Mitochondrion</keyword>
<dbReference type="OMA" id="GVLWPKF"/>
<dbReference type="HOGENOM" id="CLU_011106_0_1_1"/>
<dbReference type="eggNOG" id="KOG2485">
    <property type="taxonomic scope" value="Eukaryota"/>
</dbReference>
<dbReference type="InParanoid" id="H6BS60"/>
<accession>H6BS60</accession>
<dbReference type="AlphaFoldDB" id="H6BS60"/>
<dbReference type="RefSeq" id="XP_009154576.1">
    <property type="nucleotide sequence ID" value="XM_009156328.1"/>
</dbReference>
<gene>
    <name evidence="6" type="ORF">HMPREF1120_02291</name>
</gene>
<dbReference type="GO" id="GO:0005743">
    <property type="term" value="C:mitochondrial inner membrane"/>
    <property type="evidence" value="ECO:0007669"/>
    <property type="project" value="UniProtKB-SubCell"/>
</dbReference>
<name>H6BS60_EXODN</name>
<proteinExistence type="inferred from homology"/>
<sequence length="338" mass="37498">MGSFVPRHVYPHLSSIPRSYYLGHHAAGLAKMKSMVSQIDLVIECRDYRTPIVSRNPLFEANLGERPRLIVYTKQDLGSNYTGEDKKREAIVQKWDAPSTSLFADVKSRSAINRVLDFARAHANESTSLFGTRLMVVGMPNVGKSSLLNALRNVSLGKKKAARTGDQPGVTRKIGTSVKIIDGEDGKEGVYVLDTPGVFVPYVPDAESMLKLALCGNVKDTIIPPTTIADYLLFHLNLRDPRSYEMFSEPTNDVFVVLEGLARKQGRLKKGGAPDFESSALQFVQRWRSGQMGRFVLDDVTDDALFRRNEQLNLYGGSMNQARKAAKQLRKEAYLGAG</sequence>
<dbReference type="PANTHER" id="PTHR45782">
    <property type="entry name" value="MITOCHONDRIAL RIBOSOME-ASSOCIATED GTPASE 1"/>
    <property type="match status" value="1"/>
</dbReference>
<keyword evidence="1 3" id="KW-0547">Nucleotide-binding</keyword>
<feature type="domain" description="G" evidence="5">
    <location>
        <begin position="134"/>
        <end position="202"/>
    </location>
</feature>
<dbReference type="GO" id="GO:0005525">
    <property type="term" value="F:GTP binding"/>
    <property type="evidence" value="ECO:0007669"/>
    <property type="project" value="UniProtKB-KW"/>
</dbReference>
<evidence type="ECO:0000259" key="5">
    <source>
        <dbReference type="Pfam" id="PF01926"/>
    </source>
</evidence>
<dbReference type="InterPro" id="IPR006073">
    <property type="entry name" value="GTP-bd"/>
</dbReference>
<dbReference type="InterPro" id="IPR016478">
    <property type="entry name" value="GTPase_MTG1"/>
</dbReference>
<dbReference type="STRING" id="858893.H6BS60"/>
<evidence type="ECO:0000256" key="2">
    <source>
        <dbReference type="ARBA" id="ARBA00023134"/>
    </source>
</evidence>
<evidence type="ECO:0000313" key="6">
    <source>
        <dbReference type="EMBL" id="EHY54115.1"/>
    </source>
</evidence>
<dbReference type="SUPFAM" id="SSF52540">
    <property type="entry name" value="P-loop containing nucleoside triphosphate hydrolases"/>
    <property type="match status" value="1"/>
</dbReference>
<dbReference type="GO" id="GO:0032543">
    <property type="term" value="P:mitochondrial translation"/>
    <property type="evidence" value="ECO:0007669"/>
    <property type="project" value="TreeGrafter"/>
</dbReference>
<dbReference type="Proteomes" id="UP000007304">
    <property type="component" value="Unassembled WGS sequence"/>
</dbReference>
<evidence type="ECO:0000256" key="4">
    <source>
        <dbReference type="PIRSR" id="PIRSR006230-1"/>
    </source>
</evidence>
<dbReference type="PANTHER" id="PTHR45782:SF4">
    <property type="entry name" value="MITOCHONDRIAL RIBOSOME-ASSOCIATED GTPASE 1"/>
    <property type="match status" value="1"/>
</dbReference>
<dbReference type="InterPro" id="IPR027417">
    <property type="entry name" value="P-loop_NTPase"/>
</dbReference>
<reference evidence="6" key="1">
    <citation type="submission" date="2011-07" db="EMBL/GenBank/DDBJ databases">
        <title>The Genome Sequence of Exophiala (Wangiella) dermatitidis NIH/UT8656.</title>
        <authorList>
            <consortium name="The Broad Institute Genome Sequencing Platform"/>
            <person name="Cuomo C."/>
            <person name="Wang Z."/>
            <person name="Hunicke-Smith S."/>
            <person name="Szanislo P.J."/>
            <person name="Earl A."/>
            <person name="Young S.K."/>
            <person name="Zeng Q."/>
            <person name="Gargeya S."/>
            <person name="Fitzgerald M."/>
            <person name="Haas B."/>
            <person name="Abouelleil A."/>
            <person name="Alvarado L."/>
            <person name="Arachchi H.M."/>
            <person name="Berlin A."/>
            <person name="Brown A."/>
            <person name="Chapman S.B."/>
            <person name="Chen Z."/>
            <person name="Dunbar C."/>
            <person name="Freedman E."/>
            <person name="Gearin G."/>
            <person name="Gellesch M."/>
            <person name="Goldberg J."/>
            <person name="Griggs A."/>
            <person name="Gujja S."/>
            <person name="Heiman D."/>
            <person name="Howarth C."/>
            <person name="Larson L."/>
            <person name="Lui A."/>
            <person name="MacDonald P.J.P."/>
            <person name="Montmayeur A."/>
            <person name="Murphy C."/>
            <person name="Neiman D."/>
            <person name="Pearson M."/>
            <person name="Priest M."/>
            <person name="Roberts A."/>
            <person name="Saif S."/>
            <person name="Shea T."/>
            <person name="Shenoy N."/>
            <person name="Sisk P."/>
            <person name="Stolte C."/>
            <person name="Sykes S."/>
            <person name="Wortman J."/>
            <person name="Nusbaum C."/>
            <person name="Birren B."/>
        </authorList>
    </citation>
    <scope>NUCLEOTIDE SEQUENCE</scope>
    <source>
        <strain evidence="6">NIH/UT8656</strain>
    </source>
</reference>
<dbReference type="GO" id="GO:0003924">
    <property type="term" value="F:GTPase activity"/>
    <property type="evidence" value="ECO:0007669"/>
    <property type="project" value="TreeGrafter"/>
</dbReference>
<evidence type="ECO:0000313" key="7">
    <source>
        <dbReference type="Proteomes" id="UP000007304"/>
    </source>
</evidence>
<dbReference type="Pfam" id="PF01926">
    <property type="entry name" value="MMR_HSR1"/>
    <property type="match status" value="1"/>
</dbReference>
<dbReference type="FunCoup" id="H6BS60">
    <property type="interactions" value="698"/>
</dbReference>
<comment type="function">
    <text evidence="3">Mitochondrial GTPase involved in assembly of the large ribosomal subunit. Plays a role in expression of the mitochondrial translational machinery.</text>
</comment>
<organism evidence="6 7">
    <name type="scientific">Exophiala dermatitidis (strain ATCC 34100 / CBS 525.76 / NIH/UT8656)</name>
    <name type="common">Black yeast</name>
    <name type="synonym">Wangiella dermatitidis</name>
    <dbReference type="NCBI Taxonomy" id="858893"/>
    <lineage>
        <taxon>Eukaryota</taxon>
        <taxon>Fungi</taxon>
        <taxon>Dikarya</taxon>
        <taxon>Ascomycota</taxon>
        <taxon>Pezizomycotina</taxon>
        <taxon>Eurotiomycetes</taxon>
        <taxon>Chaetothyriomycetidae</taxon>
        <taxon>Chaetothyriales</taxon>
        <taxon>Herpotrichiellaceae</taxon>
        <taxon>Exophiala</taxon>
    </lineage>
</organism>